<dbReference type="PANTHER" id="PTHR34190">
    <property type="entry name" value="EXPRESSED PROTEIN"/>
    <property type="match status" value="1"/>
</dbReference>
<protein>
    <submittedName>
        <fullName evidence="2">Uncharacterized protein</fullName>
    </submittedName>
</protein>
<organism evidence="2 3">
    <name type="scientific">Sorghum bicolor</name>
    <name type="common">Sorghum</name>
    <name type="synonym">Sorghum vulgare</name>
    <dbReference type="NCBI Taxonomy" id="4558"/>
    <lineage>
        <taxon>Eukaryota</taxon>
        <taxon>Viridiplantae</taxon>
        <taxon>Streptophyta</taxon>
        <taxon>Embryophyta</taxon>
        <taxon>Tracheophyta</taxon>
        <taxon>Spermatophyta</taxon>
        <taxon>Magnoliopsida</taxon>
        <taxon>Liliopsida</taxon>
        <taxon>Poales</taxon>
        <taxon>Poaceae</taxon>
        <taxon>PACMAD clade</taxon>
        <taxon>Panicoideae</taxon>
        <taxon>Andropogonodae</taxon>
        <taxon>Andropogoneae</taxon>
        <taxon>Sorghinae</taxon>
        <taxon>Sorghum</taxon>
    </lineage>
</organism>
<name>A0A921U8X8_SORBI</name>
<dbReference type="EMBL" id="CM027687">
    <property type="protein sequence ID" value="KAG0521995.1"/>
    <property type="molecule type" value="Genomic_DNA"/>
</dbReference>
<evidence type="ECO:0000313" key="2">
    <source>
        <dbReference type="EMBL" id="KAG0521995.1"/>
    </source>
</evidence>
<comment type="caution">
    <text evidence="2">The sequence shown here is derived from an EMBL/GenBank/DDBJ whole genome shotgun (WGS) entry which is preliminary data.</text>
</comment>
<dbReference type="Proteomes" id="UP000807115">
    <property type="component" value="Chromosome 8"/>
</dbReference>
<dbReference type="AlphaFoldDB" id="A0A921U8X8"/>
<evidence type="ECO:0000256" key="1">
    <source>
        <dbReference type="SAM" id="MobiDB-lite"/>
    </source>
</evidence>
<feature type="region of interest" description="Disordered" evidence="1">
    <location>
        <begin position="141"/>
        <end position="184"/>
    </location>
</feature>
<proteinExistence type="predicted"/>
<feature type="region of interest" description="Disordered" evidence="1">
    <location>
        <begin position="35"/>
        <end position="96"/>
    </location>
</feature>
<feature type="compositionally biased region" description="Low complexity" evidence="1">
    <location>
        <begin position="44"/>
        <end position="55"/>
    </location>
</feature>
<evidence type="ECO:0000313" key="3">
    <source>
        <dbReference type="Proteomes" id="UP000807115"/>
    </source>
</evidence>
<reference evidence="2" key="1">
    <citation type="journal article" date="2019" name="BMC Genomics">
        <title>A new reference genome for Sorghum bicolor reveals high levels of sequence similarity between sweet and grain genotypes: implications for the genetics of sugar metabolism.</title>
        <authorList>
            <person name="Cooper E.A."/>
            <person name="Brenton Z.W."/>
            <person name="Flinn B.S."/>
            <person name="Jenkins J."/>
            <person name="Shu S."/>
            <person name="Flowers D."/>
            <person name="Luo F."/>
            <person name="Wang Y."/>
            <person name="Xia P."/>
            <person name="Barry K."/>
            <person name="Daum C."/>
            <person name="Lipzen A."/>
            <person name="Yoshinaga Y."/>
            <person name="Schmutz J."/>
            <person name="Saski C."/>
            <person name="Vermerris W."/>
            <person name="Kresovich S."/>
        </authorList>
    </citation>
    <scope>NUCLEOTIDE SEQUENCE</scope>
</reference>
<gene>
    <name evidence="2" type="ORF">BDA96_08G210100</name>
</gene>
<accession>A0A921U8X8</accession>
<reference evidence="2" key="2">
    <citation type="submission" date="2020-10" db="EMBL/GenBank/DDBJ databases">
        <authorList>
            <person name="Cooper E.A."/>
            <person name="Brenton Z.W."/>
            <person name="Flinn B.S."/>
            <person name="Jenkins J."/>
            <person name="Shu S."/>
            <person name="Flowers D."/>
            <person name="Luo F."/>
            <person name="Wang Y."/>
            <person name="Xia P."/>
            <person name="Barry K."/>
            <person name="Daum C."/>
            <person name="Lipzen A."/>
            <person name="Yoshinaga Y."/>
            <person name="Schmutz J."/>
            <person name="Saski C."/>
            <person name="Vermerris W."/>
            <person name="Kresovich S."/>
        </authorList>
    </citation>
    <scope>NUCLEOTIDE SEQUENCE</scope>
</reference>
<feature type="compositionally biased region" description="Basic and acidic residues" evidence="1">
    <location>
        <begin position="142"/>
        <end position="159"/>
    </location>
</feature>
<dbReference type="PANTHER" id="PTHR34190:SF4">
    <property type="entry name" value="EXPRESSED PROTEIN"/>
    <property type="match status" value="1"/>
</dbReference>
<sequence>MAATVARQQPAGMMMARVDRLDLLLGYLEEIMHRNGNASPPPSATTTASSPSTPAGVGGHRGLVSSDDDDSSAASTPQGSKTWRRPRPAKEVLEEAQAKGSLIDRIAFLEHRVLKMEEDMVITPAAADEDDKASHQPIRAMVGHEDARTKEKVHDDASSRKKKKKKGLKSLVKSCVRGNLKTKD</sequence>